<organism evidence="3 4">
    <name type="scientific">Micromonospora fulviviridis</name>
    <dbReference type="NCBI Taxonomy" id="47860"/>
    <lineage>
        <taxon>Bacteria</taxon>
        <taxon>Bacillati</taxon>
        <taxon>Actinomycetota</taxon>
        <taxon>Actinomycetes</taxon>
        <taxon>Micromonosporales</taxon>
        <taxon>Micromonosporaceae</taxon>
        <taxon>Micromonospora</taxon>
    </lineage>
</organism>
<protein>
    <submittedName>
        <fullName evidence="3">VOC family protein</fullName>
    </submittedName>
</protein>
<feature type="region of interest" description="Disordered" evidence="1">
    <location>
        <begin position="1"/>
        <end position="26"/>
    </location>
</feature>
<evidence type="ECO:0000256" key="1">
    <source>
        <dbReference type="SAM" id="MobiDB-lite"/>
    </source>
</evidence>
<feature type="compositionally biased region" description="Acidic residues" evidence="1">
    <location>
        <begin position="1"/>
        <end position="10"/>
    </location>
</feature>
<evidence type="ECO:0000259" key="2">
    <source>
        <dbReference type="Pfam" id="PF18029"/>
    </source>
</evidence>
<dbReference type="PANTHER" id="PTHR35908">
    <property type="entry name" value="HYPOTHETICAL FUSION PROTEIN"/>
    <property type="match status" value="1"/>
</dbReference>
<feature type="domain" description="Glyoxalase-like" evidence="2">
    <location>
        <begin position="14"/>
        <end position="102"/>
    </location>
</feature>
<gene>
    <name evidence="3" type="ORF">ABZ071_19420</name>
</gene>
<dbReference type="RefSeq" id="WP_355665815.1">
    <property type="nucleotide sequence ID" value="NZ_JBEXRX010000058.1"/>
</dbReference>
<dbReference type="InterPro" id="IPR041581">
    <property type="entry name" value="Glyoxalase_6"/>
</dbReference>
<name>A0ABV2VMM8_9ACTN</name>
<accession>A0ABV2VMM8</accession>
<evidence type="ECO:0000313" key="4">
    <source>
        <dbReference type="Proteomes" id="UP001550348"/>
    </source>
</evidence>
<dbReference type="Gene3D" id="3.10.180.10">
    <property type="entry name" value="2,3-Dihydroxybiphenyl 1,2-Dioxygenase, domain 1"/>
    <property type="match status" value="1"/>
</dbReference>
<dbReference type="SUPFAM" id="SSF54593">
    <property type="entry name" value="Glyoxalase/Bleomycin resistance protein/Dihydroxybiphenyl dioxygenase"/>
    <property type="match status" value="1"/>
</dbReference>
<dbReference type="EMBL" id="JBEXRX010000058">
    <property type="protein sequence ID" value="MEU0154063.1"/>
    <property type="molecule type" value="Genomic_DNA"/>
</dbReference>
<sequence length="102" mass="11020">MPPEELGDGDCLDRLEDPTGAGPRIWFQPVPEAKAVKNRLHIDLKVGGGRAVPLAERRSRVDAEVARLTGLGARVLGGMDAPDNDHYSFQLADPEGNEFCVV</sequence>
<reference evidence="3 4" key="1">
    <citation type="submission" date="2024-06" db="EMBL/GenBank/DDBJ databases">
        <title>The Natural Products Discovery Center: Release of the First 8490 Sequenced Strains for Exploring Actinobacteria Biosynthetic Diversity.</title>
        <authorList>
            <person name="Kalkreuter E."/>
            <person name="Kautsar S.A."/>
            <person name="Yang D."/>
            <person name="Bader C.D."/>
            <person name="Teijaro C.N."/>
            <person name="Fluegel L."/>
            <person name="Davis C.M."/>
            <person name="Simpson J.R."/>
            <person name="Lauterbach L."/>
            <person name="Steele A.D."/>
            <person name="Gui C."/>
            <person name="Meng S."/>
            <person name="Li G."/>
            <person name="Viehrig K."/>
            <person name="Ye F."/>
            <person name="Su P."/>
            <person name="Kiefer A.F."/>
            <person name="Nichols A."/>
            <person name="Cepeda A.J."/>
            <person name="Yan W."/>
            <person name="Fan B."/>
            <person name="Jiang Y."/>
            <person name="Adhikari A."/>
            <person name="Zheng C.-J."/>
            <person name="Schuster L."/>
            <person name="Cowan T.M."/>
            <person name="Smanski M.J."/>
            <person name="Chevrette M.G."/>
            <person name="De Carvalho L.P.S."/>
            <person name="Shen B."/>
        </authorList>
    </citation>
    <scope>NUCLEOTIDE SEQUENCE [LARGE SCALE GENOMIC DNA]</scope>
    <source>
        <strain evidence="3 4">NPDC006286</strain>
    </source>
</reference>
<evidence type="ECO:0000313" key="3">
    <source>
        <dbReference type="EMBL" id="MEU0154063.1"/>
    </source>
</evidence>
<proteinExistence type="predicted"/>
<dbReference type="Pfam" id="PF18029">
    <property type="entry name" value="Glyoxalase_6"/>
    <property type="match status" value="1"/>
</dbReference>
<keyword evidence="4" id="KW-1185">Reference proteome</keyword>
<dbReference type="PANTHER" id="PTHR35908:SF1">
    <property type="entry name" value="CONSERVED PROTEIN"/>
    <property type="match status" value="1"/>
</dbReference>
<dbReference type="Proteomes" id="UP001550348">
    <property type="component" value="Unassembled WGS sequence"/>
</dbReference>
<dbReference type="InterPro" id="IPR029068">
    <property type="entry name" value="Glyas_Bleomycin-R_OHBP_Dase"/>
</dbReference>
<comment type="caution">
    <text evidence="3">The sequence shown here is derived from an EMBL/GenBank/DDBJ whole genome shotgun (WGS) entry which is preliminary data.</text>
</comment>